<protein>
    <submittedName>
        <fullName evidence="3">Uncharacterized protein</fullName>
    </submittedName>
</protein>
<accession>A0A195CPF3</accession>
<keyword evidence="4" id="KW-1185">Reference proteome</keyword>
<keyword evidence="2" id="KW-1133">Transmembrane helix</keyword>
<evidence type="ECO:0000256" key="1">
    <source>
        <dbReference type="SAM" id="MobiDB-lite"/>
    </source>
</evidence>
<proteinExistence type="predicted"/>
<organism evidence="3 4">
    <name type="scientific">Cyphomyrmex costatus</name>
    <dbReference type="NCBI Taxonomy" id="456900"/>
    <lineage>
        <taxon>Eukaryota</taxon>
        <taxon>Metazoa</taxon>
        <taxon>Ecdysozoa</taxon>
        <taxon>Arthropoda</taxon>
        <taxon>Hexapoda</taxon>
        <taxon>Insecta</taxon>
        <taxon>Pterygota</taxon>
        <taxon>Neoptera</taxon>
        <taxon>Endopterygota</taxon>
        <taxon>Hymenoptera</taxon>
        <taxon>Apocrita</taxon>
        <taxon>Aculeata</taxon>
        <taxon>Formicoidea</taxon>
        <taxon>Formicidae</taxon>
        <taxon>Myrmicinae</taxon>
        <taxon>Cyphomyrmex</taxon>
    </lineage>
</organism>
<keyword evidence="2" id="KW-0812">Transmembrane</keyword>
<evidence type="ECO:0000256" key="2">
    <source>
        <dbReference type="SAM" id="Phobius"/>
    </source>
</evidence>
<feature type="transmembrane region" description="Helical" evidence="2">
    <location>
        <begin position="142"/>
        <end position="162"/>
    </location>
</feature>
<evidence type="ECO:0000313" key="4">
    <source>
        <dbReference type="Proteomes" id="UP000078542"/>
    </source>
</evidence>
<reference evidence="3 4" key="1">
    <citation type="submission" date="2016-03" db="EMBL/GenBank/DDBJ databases">
        <title>Cyphomyrmex costatus WGS genome.</title>
        <authorList>
            <person name="Nygaard S."/>
            <person name="Hu H."/>
            <person name="Boomsma J."/>
            <person name="Zhang G."/>
        </authorList>
    </citation>
    <scope>NUCLEOTIDE SEQUENCE [LARGE SCALE GENOMIC DNA]</scope>
    <source>
        <strain evidence="3">MS0001</strain>
        <tissue evidence="3">Whole body</tissue>
    </source>
</reference>
<feature type="compositionally biased region" description="Polar residues" evidence="1">
    <location>
        <begin position="30"/>
        <end position="46"/>
    </location>
</feature>
<feature type="region of interest" description="Disordered" evidence="1">
    <location>
        <begin position="1"/>
        <end position="46"/>
    </location>
</feature>
<dbReference type="AlphaFoldDB" id="A0A195CPF3"/>
<evidence type="ECO:0000313" key="3">
    <source>
        <dbReference type="EMBL" id="KYN02618.1"/>
    </source>
</evidence>
<feature type="compositionally biased region" description="Basic and acidic residues" evidence="1">
    <location>
        <begin position="1"/>
        <end position="14"/>
    </location>
</feature>
<dbReference type="Proteomes" id="UP000078542">
    <property type="component" value="Unassembled WGS sequence"/>
</dbReference>
<gene>
    <name evidence="3" type="ORF">ALC62_06417</name>
</gene>
<sequence>MHRCEEATEVETHHQQTAATTMGVAEDETPSSLTSSHPNTNNPNQEALNSEWSKLVLASSNYIQALVSFVTSKGTFPQLAIVNVLKSETIVWKFNSRSSLLSLEARELHEESNRIFLFVNRLFKTSFLTYFCLHFFSKNIVYLTSPYGLLTYFLVAIFSSGYSREDKIKNQKINTLKPKTLDLQYYYVSENISMRTASCSVVGGSIRYAWLCIARVYSRKTGLVTDRKRDEDIGL</sequence>
<name>A0A195CPF3_9HYME</name>
<keyword evidence="2" id="KW-0472">Membrane</keyword>
<dbReference type="EMBL" id="KQ977444">
    <property type="protein sequence ID" value="KYN02618.1"/>
    <property type="molecule type" value="Genomic_DNA"/>
</dbReference>